<dbReference type="GO" id="GO:0003729">
    <property type="term" value="F:mRNA binding"/>
    <property type="evidence" value="ECO:0007669"/>
    <property type="project" value="TreeGrafter"/>
</dbReference>
<feature type="region of interest" description="Disordered" evidence="3">
    <location>
        <begin position="1"/>
        <end position="47"/>
    </location>
</feature>
<dbReference type="GO" id="GO:0005634">
    <property type="term" value="C:nucleus"/>
    <property type="evidence" value="ECO:0007669"/>
    <property type="project" value="TreeGrafter"/>
</dbReference>
<feature type="domain" description="RRM" evidence="4">
    <location>
        <begin position="54"/>
        <end position="132"/>
    </location>
</feature>
<dbReference type="InterPro" id="IPR051229">
    <property type="entry name" value="ALYREF_mRNA_export"/>
</dbReference>
<keyword evidence="6" id="KW-1185">Reference proteome</keyword>
<dbReference type="PANTHER" id="PTHR19965:SF82">
    <property type="entry name" value="THO COMPLEX SUBUNIT 4"/>
    <property type="match status" value="1"/>
</dbReference>
<evidence type="ECO:0000256" key="1">
    <source>
        <dbReference type="ARBA" id="ARBA00022884"/>
    </source>
</evidence>
<feature type="compositionally biased region" description="Polar residues" evidence="3">
    <location>
        <begin position="139"/>
        <end position="151"/>
    </location>
</feature>
<dbReference type="Gene3D" id="3.30.70.330">
    <property type="match status" value="1"/>
</dbReference>
<evidence type="ECO:0000256" key="2">
    <source>
        <dbReference type="PROSITE-ProRule" id="PRU00176"/>
    </source>
</evidence>
<reference evidence="5" key="1">
    <citation type="submission" date="2020-11" db="EMBL/GenBank/DDBJ databases">
        <authorList>
            <consortium name="DOE Joint Genome Institute"/>
            <person name="Ahrendt S."/>
            <person name="Riley R."/>
            <person name="Andreopoulos W."/>
            <person name="Labutti K."/>
            <person name="Pangilinan J."/>
            <person name="Ruiz-Duenas F.J."/>
            <person name="Barrasa J.M."/>
            <person name="Sanchez-Garcia M."/>
            <person name="Camarero S."/>
            <person name="Miyauchi S."/>
            <person name="Serrano A."/>
            <person name="Linde D."/>
            <person name="Babiker R."/>
            <person name="Drula E."/>
            <person name="Ayuso-Fernandez I."/>
            <person name="Pacheco R."/>
            <person name="Padilla G."/>
            <person name="Ferreira P."/>
            <person name="Barriuso J."/>
            <person name="Kellner H."/>
            <person name="Castanera R."/>
            <person name="Alfaro M."/>
            <person name="Ramirez L."/>
            <person name="Pisabarro A.G."/>
            <person name="Kuo A."/>
            <person name="Tritt A."/>
            <person name="Lipzen A."/>
            <person name="He G."/>
            <person name="Yan M."/>
            <person name="Ng V."/>
            <person name="Cullen D."/>
            <person name="Martin F."/>
            <person name="Rosso M.-N."/>
            <person name="Henrissat B."/>
            <person name="Hibbett D."/>
            <person name="Martinez A.T."/>
            <person name="Grigoriev I.V."/>
        </authorList>
    </citation>
    <scope>NUCLEOTIDE SEQUENCE</scope>
    <source>
        <strain evidence="5">CBS 506.95</strain>
    </source>
</reference>
<keyword evidence="1 2" id="KW-0694">RNA-binding</keyword>
<evidence type="ECO:0000313" key="6">
    <source>
        <dbReference type="Proteomes" id="UP000807306"/>
    </source>
</evidence>
<dbReference type="InterPro" id="IPR000504">
    <property type="entry name" value="RRM_dom"/>
</dbReference>
<feature type="compositionally biased region" description="Basic and acidic residues" evidence="3">
    <location>
        <begin position="154"/>
        <end position="171"/>
    </location>
</feature>
<dbReference type="Pfam" id="PF00076">
    <property type="entry name" value="RRM_1"/>
    <property type="match status" value="1"/>
</dbReference>
<dbReference type="Proteomes" id="UP000807306">
    <property type="component" value="Unassembled WGS sequence"/>
</dbReference>
<feature type="region of interest" description="Disordered" evidence="3">
    <location>
        <begin position="131"/>
        <end position="250"/>
    </location>
</feature>
<organism evidence="5 6">
    <name type="scientific">Crepidotus variabilis</name>
    <dbReference type="NCBI Taxonomy" id="179855"/>
    <lineage>
        <taxon>Eukaryota</taxon>
        <taxon>Fungi</taxon>
        <taxon>Dikarya</taxon>
        <taxon>Basidiomycota</taxon>
        <taxon>Agaricomycotina</taxon>
        <taxon>Agaricomycetes</taxon>
        <taxon>Agaricomycetidae</taxon>
        <taxon>Agaricales</taxon>
        <taxon>Agaricineae</taxon>
        <taxon>Crepidotaceae</taxon>
        <taxon>Crepidotus</taxon>
    </lineage>
</organism>
<dbReference type="AlphaFoldDB" id="A0A9P6EIC5"/>
<dbReference type="OrthoDB" id="5382468at2759"/>
<proteinExistence type="predicted"/>
<comment type="caution">
    <text evidence="5">The sequence shown here is derived from an EMBL/GenBank/DDBJ whole genome shotgun (WGS) entry which is preliminary data.</text>
</comment>
<dbReference type="SUPFAM" id="SSF54928">
    <property type="entry name" value="RNA-binding domain, RBD"/>
    <property type="match status" value="1"/>
</dbReference>
<dbReference type="SMART" id="SM00360">
    <property type="entry name" value="RRM"/>
    <property type="match status" value="1"/>
</dbReference>
<dbReference type="PROSITE" id="PS50102">
    <property type="entry name" value="RRM"/>
    <property type="match status" value="1"/>
</dbReference>
<dbReference type="InterPro" id="IPR035979">
    <property type="entry name" value="RBD_domain_sf"/>
</dbReference>
<dbReference type="EMBL" id="MU157841">
    <property type="protein sequence ID" value="KAF9530216.1"/>
    <property type="molecule type" value="Genomic_DNA"/>
</dbReference>
<evidence type="ECO:0000313" key="5">
    <source>
        <dbReference type="EMBL" id="KAF9530216.1"/>
    </source>
</evidence>
<dbReference type="InterPro" id="IPR025715">
    <property type="entry name" value="FoP_C"/>
</dbReference>
<gene>
    <name evidence="5" type="ORF">CPB83DRAFT_892835</name>
</gene>
<evidence type="ECO:0000256" key="3">
    <source>
        <dbReference type="SAM" id="MobiDB-lite"/>
    </source>
</evidence>
<name>A0A9P6EIC5_9AGAR</name>
<dbReference type="InterPro" id="IPR012677">
    <property type="entry name" value="Nucleotide-bd_a/b_plait_sf"/>
</dbReference>
<dbReference type="Pfam" id="PF13865">
    <property type="entry name" value="FoP_duplication"/>
    <property type="match status" value="1"/>
</dbReference>
<protein>
    <recommendedName>
        <fullName evidence="4">RRM domain-containing protein</fullName>
    </recommendedName>
</protein>
<evidence type="ECO:0000259" key="4">
    <source>
        <dbReference type="PROSITE" id="PS50102"/>
    </source>
</evidence>
<accession>A0A9P6EIC5</accession>
<dbReference type="CDD" id="cd12418">
    <property type="entry name" value="RRM_Aly_REF_like"/>
    <property type="match status" value="1"/>
</dbReference>
<dbReference type="PANTHER" id="PTHR19965">
    <property type="entry name" value="RNA AND EXPORT FACTOR BINDING PROTEIN"/>
    <property type="match status" value="1"/>
</dbReference>
<sequence length="263" mass="28201">MQRTARKPYNRPTARPTPSEGQWLHDKAPTGPKGRISASKSPAIPSGPAASMNNTLLVSNLHYEVSPKDLIAIFGTIGTLMREPLVRYDTSGRSTGEAVVWFETAAEATRAKKQFTGILAKGQPMTITYDVAPRAPRRTASTPSFSSTRSLLNRVEKPPLAERLTKEESSKIPKGPKAPTGPRNLTGPARNRPAKATTKPAPAPKRNNKAKTAEELDLELDAFMGDADTDAPLPAAASQDGSDGFTPADTGDIDMSFFAHLAR</sequence>